<evidence type="ECO:0000313" key="3">
    <source>
        <dbReference type="EMBL" id="RNB82400.1"/>
    </source>
</evidence>
<dbReference type="InterPro" id="IPR001763">
    <property type="entry name" value="Rhodanese-like_dom"/>
</dbReference>
<dbReference type="Proteomes" id="UP000271031">
    <property type="component" value="Unassembled WGS sequence"/>
</dbReference>
<dbReference type="InterPro" id="IPR036873">
    <property type="entry name" value="Rhodanese-like_dom_sf"/>
</dbReference>
<dbReference type="SMART" id="SM00450">
    <property type="entry name" value="RHOD"/>
    <property type="match status" value="1"/>
</dbReference>
<accession>A0A3M8D2T9</accession>
<dbReference type="CDD" id="cd00158">
    <property type="entry name" value="RHOD"/>
    <property type="match status" value="1"/>
</dbReference>
<comment type="caution">
    <text evidence="3">The sequence shown here is derived from an EMBL/GenBank/DDBJ whole genome shotgun (WGS) entry which is preliminary data.</text>
</comment>
<feature type="transmembrane region" description="Helical" evidence="1">
    <location>
        <begin position="6"/>
        <end position="23"/>
    </location>
</feature>
<protein>
    <submittedName>
        <fullName evidence="3">Rhodanese-like domain-containing protein</fullName>
    </submittedName>
</protein>
<dbReference type="PANTHER" id="PTHR43031">
    <property type="entry name" value="FAD-DEPENDENT OXIDOREDUCTASE"/>
    <property type="match status" value="1"/>
</dbReference>
<keyword evidence="1" id="KW-0472">Membrane</keyword>
<keyword evidence="1" id="KW-0812">Transmembrane</keyword>
<evidence type="ECO:0000259" key="2">
    <source>
        <dbReference type="PROSITE" id="PS50206"/>
    </source>
</evidence>
<keyword evidence="1" id="KW-1133">Transmembrane helix</keyword>
<dbReference type="PANTHER" id="PTHR43031:SF17">
    <property type="entry name" value="SULFURTRANSFERASE YTWF-RELATED"/>
    <property type="match status" value="1"/>
</dbReference>
<dbReference type="Gene3D" id="3.40.250.10">
    <property type="entry name" value="Rhodanese-like domain"/>
    <property type="match status" value="1"/>
</dbReference>
<proteinExistence type="predicted"/>
<dbReference type="Pfam" id="PF00581">
    <property type="entry name" value="Rhodanese"/>
    <property type="match status" value="1"/>
</dbReference>
<evidence type="ECO:0000256" key="1">
    <source>
        <dbReference type="SAM" id="Phobius"/>
    </source>
</evidence>
<gene>
    <name evidence="3" type="ORF">EDM56_24085</name>
</gene>
<evidence type="ECO:0000313" key="4">
    <source>
        <dbReference type="Proteomes" id="UP000271031"/>
    </source>
</evidence>
<keyword evidence="4" id="KW-1185">Reference proteome</keyword>
<dbReference type="SUPFAM" id="SSF52821">
    <property type="entry name" value="Rhodanese/Cell cycle control phosphatase"/>
    <property type="match status" value="1"/>
</dbReference>
<organism evidence="3 4">
    <name type="scientific">Brevibacillus fluminis</name>
    <dbReference type="NCBI Taxonomy" id="511487"/>
    <lineage>
        <taxon>Bacteria</taxon>
        <taxon>Bacillati</taxon>
        <taxon>Bacillota</taxon>
        <taxon>Bacilli</taxon>
        <taxon>Bacillales</taxon>
        <taxon>Paenibacillaceae</taxon>
        <taxon>Brevibacillus</taxon>
    </lineage>
</organism>
<dbReference type="EMBL" id="RHHQ01000020">
    <property type="protein sequence ID" value="RNB82400.1"/>
    <property type="molecule type" value="Genomic_DNA"/>
</dbReference>
<dbReference type="AlphaFoldDB" id="A0A3M8D2T9"/>
<dbReference type="RefSeq" id="WP_122920478.1">
    <property type="nucleotide sequence ID" value="NZ_RHHQ01000020.1"/>
</dbReference>
<reference evidence="3 4" key="1">
    <citation type="submission" date="2018-10" db="EMBL/GenBank/DDBJ databases">
        <title>Phylogenomics of Brevibacillus.</title>
        <authorList>
            <person name="Dunlap C."/>
        </authorList>
    </citation>
    <scope>NUCLEOTIDE SEQUENCE [LARGE SCALE GENOMIC DNA]</scope>
    <source>
        <strain evidence="3 4">JCM 15716</strain>
    </source>
</reference>
<dbReference type="PROSITE" id="PS50206">
    <property type="entry name" value="RHODANESE_3"/>
    <property type="match status" value="1"/>
</dbReference>
<dbReference type="OrthoDB" id="9800872at2"/>
<sequence length="125" mass="13786">MDGSNLVSIALYVLLGWFLYTRFAPVKGLQNLNAAQFGERLRNAVVIDVREVSEFRSGHIPHAIHIPLGQLGGRIGEIPKQKEVLLYCKSGMRSKQAAKVLKKHGFAKIAHLQGGILAWNGSIQK</sequence>
<name>A0A3M8D2T9_9BACL</name>
<dbReference type="InterPro" id="IPR050229">
    <property type="entry name" value="GlpE_sulfurtransferase"/>
</dbReference>
<feature type="domain" description="Rhodanese" evidence="2">
    <location>
        <begin position="40"/>
        <end position="125"/>
    </location>
</feature>